<dbReference type="PROSITE" id="PS50943">
    <property type="entry name" value="HTH_CROC1"/>
    <property type="match status" value="1"/>
</dbReference>
<keyword evidence="3" id="KW-1185">Reference proteome</keyword>
<accession>A0A9W6GN14</accession>
<evidence type="ECO:0000313" key="2">
    <source>
        <dbReference type="EMBL" id="GLI57337.1"/>
    </source>
</evidence>
<evidence type="ECO:0000259" key="1">
    <source>
        <dbReference type="PROSITE" id="PS50943"/>
    </source>
</evidence>
<dbReference type="Proteomes" id="UP001144471">
    <property type="component" value="Unassembled WGS sequence"/>
</dbReference>
<dbReference type="CDD" id="cd00093">
    <property type="entry name" value="HTH_XRE"/>
    <property type="match status" value="1"/>
</dbReference>
<dbReference type="AlphaFoldDB" id="A0A9W6GN14"/>
<name>A0A9W6GN14_9FUSO</name>
<dbReference type="SUPFAM" id="SSF47413">
    <property type="entry name" value="lambda repressor-like DNA-binding domains"/>
    <property type="match status" value="1"/>
</dbReference>
<reference evidence="2" key="1">
    <citation type="submission" date="2022-12" db="EMBL/GenBank/DDBJ databases">
        <title>Reference genome sequencing for broad-spectrum identification of bacterial and archaeal isolates by mass spectrometry.</title>
        <authorList>
            <person name="Sekiguchi Y."/>
            <person name="Tourlousse D.M."/>
        </authorList>
    </citation>
    <scope>NUCLEOTIDE SEQUENCE</scope>
    <source>
        <strain evidence="2">10succ1</strain>
    </source>
</reference>
<dbReference type="InterPro" id="IPR010982">
    <property type="entry name" value="Lambda_DNA-bd_dom_sf"/>
</dbReference>
<gene>
    <name evidence="2" type="ORF">PM10SUCC1_28510</name>
</gene>
<feature type="domain" description="HTH cro/C1-type" evidence="1">
    <location>
        <begin position="15"/>
        <end position="64"/>
    </location>
</feature>
<proteinExistence type="predicted"/>
<sequence>MSLSKVVKDRLSEINMTQSELSKRLGVTRQHVWNSLERWENGHTPTVKTIKKWAKVLDIDYLNLISNL</sequence>
<dbReference type="InterPro" id="IPR001387">
    <property type="entry name" value="Cro/C1-type_HTH"/>
</dbReference>
<comment type="caution">
    <text evidence="2">The sequence shown here is derived from an EMBL/GenBank/DDBJ whole genome shotgun (WGS) entry which is preliminary data.</text>
</comment>
<dbReference type="GO" id="GO:0003677">
    <property type="term" value="F:DNA binding"/>
    <property type="evidence" value="ECO:0007669"/>
    <property type="project" value="InterPro"/>
</dbReference>
<dbReference type="Gene3D" id="1.10.260.40">
    <property type="entry name" value="lambda repressor-like DNA-binding domains"/>
    <property type="match status" value="1"/>
</dbReference>
<dbReference type="RefSeq" id="WP_281836895.1">
    <property type="nucleotide sequence ID" value="NZ_BSDY01000016.1"/>
</dbReference>
<dbReference type="SMART" id="SM00530">
    <property type="entry name" value="HTH_XRE"/>
    <property type="match status" value="1"/>
</dbReference>
<dbReference type="Pfam" id="PF01381">
    <property type="entry name" value="HTH_3"/>
    <property type="match status" value="1"/>
</dbReference>
<evidence type="ECO:0000313" key="3">
    <source>
        <dbReference type="Proteomes" id="UP001144471"/>
    </source>
</evidence>
<protein>
    <recommendedName>
        <fullName evidence="1">HTH cro/C1-type domain-containing protein</fullName>
    </recommendedName>
</protein>
<organism evidence="2 3">
    <name type="scientific">Propionigenium maris DSM 9537</name>
    <dbReference type="NCBI Taxonomy" id="1123000"/>
    <lineage>
        <taxon>Bacteria</taxon>
        <taxon>Fusobacteriati</taxon>
        <taxon>Fusobacteriota</taxon>
        <taxon>Fusobacteriia</taxon>
        <taxon>Fusobacteriales</taxon>
        <taxon>Fusobacteriaceae</taxon>
        <taxon>Propionigenium</taxon>
    </lineage>
</organism>
<dbReference type="EMBL" id="BSDY01000016">
    <property type="protein sequence ID" value="GLI57337.1"/>
    <property type="molecule type" value="Genomic_DNA"/>
</dbReference>